<evidence type="ECO:0000313" key="3">
    <source>
        <dbReference type="Proteomes" id="UP000824189"/>
    </source>
</evidence>
<dbReference type="EMBL" id="DXFZ01000115">
    <property type="protein sequence ID" value="HIW96767.1"/>
    <property type="molecule type" value="Genomic_DNA"/>
</dbReference>
<name>A0A9D1RZS4_9CORY</name>
<sequence>MKMTFKKSRGKAMGKALGLGAATVLSVTLMTAPTARAIDLAEGYTPKADNPTCLFNICGEAWGLGFDYLAVAPRHKIWLDNGGKTGGLTAGSVSDALEKVGVQGSANRALDAIGFIQGAKNFFGSPQEVGRAYQAEVARHAQKKGLDDAKVKELVKELGTWGNFVKGAEIYGLSKEKAKEFGELRRPFLDRVEHVGTERALRELFAALDALKEGKELSWGPVAIGSSLPGGAIGSTSGFHPADNVGGLAGGSSGLASGSS</sequence>
<feature type="signal peptide" evidence="1">
    <location>
        <begin position="1"/>
        <end position="37"/>
    </location>
</feature>
<dbReference type="Proteomes" id="UP000824189">
    <property type="component" value="Unassembled WGS sequence"/>
</dbReference>
<proteinExistence type="predicted"/>
<keyword evidence="1" id="KW-0732">Signal</keyword>
<comment type="caution">
    <text evidence="2">The sequence shown here is derived from an EMBL/GenBank/DDBJ whole genome shotgun (WGS) entry which is preliminary data.</text>
</comment>
<feature type="chain" id="PRO_5038910107" description="Secreted protein" evidence="1">
    <location>
        <begin position="38"/>
        <end position="260"/>
    </location>
</feature>
<evidence type="ECO:0008006" key="4">
    <source>
        <dbReference type="Google" id="ProtNLM"/>
    </source>
</evidence>
<protein>
    <recommendedName>
        <fullName evidence="4">Secreted protein</fullName>
    </recommendedName>
</protein>
<reference evidence="2" key="1">
    <citation type="journal article" date="2021" name="PeerJ">
        <title>Extensive microbial diversity within the chicken gut microbiome revealed by metagenomics and culture.</title>
        <authorList>
            <person name="Gilroy R."/>
            <person name="Ravi A."/>
            <person name="Getino M."/>
            <person name="Pursley I."/>
            <person name="Horton D.L."/>
            <person name="Alikhan N.F."/>
            <person name="Baker D."/>
            <person name="Gharbi K."/>
            <person name="Hall N."/>
            <person name="Watson M."/>
            <person name="Adriaenssens E.M."/>
            <person name="Foster-Nyarko E."/>
            <person name="Jarju S."/>
            <person name="Secka A."/>
            <person name="Antonio M."/>
            <person name="Oren A."/>
            <person name="Chaudhuri R.R."/>
            <person name="La Ragione R."/>
            <person name="Hildebrand F."/>
            <person name="Pallen M.J."/>
        </authorList>
    </citation>
    <scope>NUCLEOTIDE SEQUENCE</scope>
    <source>
        <strain evidence="2">4376</strain>
    </source>
</reference>
<accession>A0A9D1RZS4</accession>
<evidence type="ECO:0000256" key="1">
    <source>
        <dbReference type="SAM" id="SignalP"/>
    </source>
</evidence>
<evidence type="ECO:0000313" key="2">
    <source>
        <dbReference type="EMBL" id="HIW96767.1"/>
    </source>
</evidence>
<reference evidence="2" key="2">
    <citation type="submission" date="2021-04" db="EMBL/GenBank/DDBJ databases">
        <authorList>
            <person name="Gilroy R."/>
        </authorList>
    </citation>
    <scope>NUCLEOTIDE SEQUENCE</scope>
    <source>
        <strain evidence="2">4376</strain>
    </source>
</reference>
<dbReference type="PROSITE" id="PS51318">
    <property type="entry name" value="TAT"/>
    <property type="match status" value="1"/>
</dbReference>
<dbReference type="InterPro" id="IPR006311">
    <property type="entry name" value="TAT_signal"/>
</dbReference>
<gene>
    <name evidence="2" type="ORF">H9867_09875</name>
</gene>
<dbReference type="AlphaFoldDB" id="A0A9D1RZS4"/>
<organism evidence="2 3">
    <name type="scientific">Candidatus Corynebacterium gallistercoris</name>
    <dbReference type="NCBI Taxonomy" id="2838530"/>
    <lineage>
        <taxon>Bacteria</taxon>
        <taxon>Bacillati</taxon>
        <taxon>Actinomycetota</taxon>
        <taxon>Actinomycetes</taxon>
        <taxon>Mycobacteriales</taxon>
        <taxon>Corynebacteriaceae</taxon>
        <taxon>Corynebacterium</taxon>
    </lineage>
</organism>